<keyword evidence="1" id="KW-0472">Membrane</keyword>
<evidence type="ECO:0000256" key="1">
    <source>
        <dbReference type="SAM" id="Phobius"/>
    </source>
</evidence>
<accession>A0A2P2QY15</accession>
<evidence type="ECO:0000313" key="2">
    <source>
        <dbReference type="EMBL" id="MBX71892.1"/>
    </source>
</evidence>
<feature type="transmembrane region" description="Helical" evidence="1">
    <location>
        <begin position="18"/>
        <end position="35"/>
    </location>
</feature>
<dbReference type="AlphaFoldDB" id="A0A2P2QY15"/>
<reference evidence="2" key="1">
    <citation type="submission" date="2018-02" db="EMBL/GenBank/DDBJ databases">
        <title>Rhizophora mucronata_Transcriptome.</title>
        <authorList>
            <person name="Meera S.P."/>
            <person name="Sreeshan A."/>
            <person name="Augustine A."/>
        </authorList>
    </citation>
    <scope>NUCLEOTIDE SEQUENCE</scope>
    <source>
        <tissue evidence="2">Leaf</tissue>
    </source>
</reference>
<organism evidence="2">
    <name type="scientific">Rhizophora mucronata</name>
    <name type="common">Asiatic mangrove</name>
    <dbReference type="NCBI Taxonomy" id="61149"/>
    <lineage>
        <taxon>Eukaryota</taxon>
        <taxon>Viridiplantae</taxon>
        <taxon>Streptophyta</taxon>
        <taxon>Embryophyta</taxon>
        <taxon>Tracheophyta</taxon>
        <taxon>Spermatophyta</taxon>
        <taxon>Magnoliopsida</taxon>
        <taxon>eudicotyledons</taxon>
        <taxon>Gunneridae</taxon>
        <taxon>Pentapetalae</taxon>
        <taxon>rosids</taxon>
        <taxon>fabids</taxon>
        <taxon>Malpighiales</taxon>
        <taxon>Rhizophoraceae</taxon>
        <taxon>Rhizophora</taxon>
    </lineage>
</organism>
<sequence length="43" mass="5086">MGVNYKPQTSFYKQMQRVFLFVPNNFLFLLLYPSSEFSVAYLG</sequence>
<keyword evidence="1" id="KW-1133">Transmembrane helix</keyword>
<dbReference type="EMBL" id="GGEC01091408">
    <property type="protein sequence ID" value="MBX71892.1"/>
    <property type="molecule type" value="Transcribed_RNA"/>
</dbReference>
<name>A0A2P2QY15_RHIMU</name>
<protein>
    <submittedName>
        <fullName evidence="2">Uncharacterized protein</fullName>
    </submittedName>
</protein>
<keyword evidence="1" id="KW-0812">Transmembrane</keyword>
<proteinExistence type="predicted"/>